<name>A0A9X7B575_BACCE</name>
<evidence type="ECO:0000313" key="2">
    <source>
        <dbReference type="Proteomes" id="UP000226257"/>
    </source>
</evidence>
<sequence>MKKNTSTVLTAEQNMRLLIPINKLVKNQVEMKNIRHQLKAVTTVKKQEKFIKRYEALKLENEQIAHQIAENI</sequence>
<dbReference type="EMBL" id="NVDQ01000086">
    <property type="protein sequence ID" value="PFU99650.1"/>
    <property type="molecule type" value="Genomic_DNA"/>
</dbReference>
<dbReference type="RefSeq" id="WP_098660286.1">
    <property type="nucleotide sequence ID" value="NZ_NVMM01000084.1"/>
</dbReference>
<gene>
    <name evidence="1" type="ORF">COK98_32140</name>
</gene>
<comment type="caution">
    <text evidence="1">The sequence shown here is derived from an EMBL/GenBank/DDBJ whole genome shotgun (WGS) entry which is preliminary data.</text>
</comment>
<dbReference type="Proteomes" id="UP000226257">
    <property type="component" value="Unassembled WGS sequence"/>
</dbReference>
<dbReference type="AlphaFoldDB" id="A0A9X7B575"/>
<protein>
    <submittedName>
        <fullName evidence="1">Uncharacterized protein</fullName>
    </submittedName>
</protein>
<reference evidence="1 2" key="1">
    <citation type="submission" date="2017-09" db="EMBL/GenBank/DDBJ databases">
        <title>Large-scale bioinformatics analysis of Bacillus genomes uncovers conserved roles of natural products in bacterial physiology.</title>
        <authorList>
            <consortium name="Agbiome Team Llc"/>
            <person name="Bleich R.M."/>
            <person name="Grubbs K.J."/>
            <person name="Santa Maria K.C."/>
            <person name="Allen S.E."/>
            <person name="Farag S."/>
            <person name="Shank E.A."/>
            <person name="Bowers A."/>
        </authorList>
    </citation>
    <scope>NUCLEOTIDE SEQUENCE [LARGE SCALE GENOMIC DNA]</scope>
    <source>
        <strain evidence="1 2">AFS060282</strain>
    </source>
</reference>
<proteinExistence type="predicted"/>
<evidence type="ECO:0000313" key="1">
    <source>
        <dbReference type="EMBL" id="PFU99650.1"/>
    </source>
</evidence>
<accession>A0A9X7B575</accession>
<organism evidence="1 2">
    <name type="scientific">Bacillus cereus</name>
    <dbReference type="NCBI Taxonomy" id="1396"/>
    <lineage>
        <taxon>Bacteria</taxon>
        <taxon>Bacillati</taxon>
        <taxon>Bacillota</taxon>
        <taxon>Bacilli</taxon>
        <taxon>Bacillales</taxon>
        <taxon>Bacillaceae</taxon>
        <taxon>Bacillus</taxon>
        <taxon>Bacillus cereus group</taxon>
    </lineage>
</organism>